<evidence type="ECO:0008006" key="4">
    <source>
        <dbReference type="Google" id="ProtNLM"/>
    </source>
</evidence>
<gene>
    <name evidence="2" type="ORF">ANSO36C_67580</name>
</gene>
<evidence type="ECO:0000313" key="3">
    <source>
        <dbReference type="Proteomes" id="UP001055453"/>
    </source>
</evidence>
<keyword evidence="2" id="KW-0614">Plasmid</keyword>
<geneLocation type="plasmid" evidence="2 3">
    <name>pANSO36C</name>
</geneLocation>
<feature type="region of interest" description="Disordered" evidence="1">
    <location>
        <begin position="81"/>
        <end position="132"/>
    </location>
</feature>
<keyword evidence="3" id="KW-1185">Reference proteome</keyword>
<organism evidence="2 3">
    <name type="scientific">Nostoc cf. commune SO-36</name>
    <dbReference type="NCBI Taxonomy" id="449208"/>
    <lineage>
        <taxon>Bacteria</taxon>
        <taxon>Bacillati</taxon>
        <taxon>Cyanobacteriota</taxon>
        <taxon>Cyanophyceae</taxon>
        <taxon>Nostocales</taxon>
        <taxon>Nostocaceae</taxon>
        <taxon>Nostoc</taxon>
    </lineage>
</organism>
<feature type="region of interest" description="Disordered" evidence="1">
    <location>
        <begin position="1"/>
        <end position="20"/>
    </location>
</feature>
<sequence length="202" mass="22287">MTDTQPDIIQTDGEDSQKEENFSKISILDLQKKYEIGRDPLYARMRYLQIKTWKVSGKAYLYADQIAQMDALHDHIKTTGRMEGYPVPEPSGPVEEEQPTSSTLAVAETQQLSTTSNYAPKQKRSQSSPQDDVAAIVNSAQNKAAGTLIAENVLAQHFIQNPELLPDELKTKIKESAQMPGIDPFAYADSLINIAMGSITAA</sequence>
<accession>A0ABN6QCT4</accession>
<dbReference type="EMBL" id="AP025735">
    <property type="protein sequence ID" value="BDI20956.1"/>
    <property type="molecule type" value="Genomic_DNA"/>
</dbReference>
<dbReference type="RefSeq" id="WP_251960999.1">
    <property type="nucleotide sequence ID" value="NZ_AP025735.1"/>
</dbReference>
<evidence type="ECO:0000256" key="1">
    <source>
        <dbReference type="SAM" id="MobiDB-lite"/>
    </source>
</evidence>
<reference evidence="2" key="1">
    <citation type="submission" date="2022-04" db="EMBL/GenBank/DDBJ databases">
        <title>Complete genome sequence of a cyanobacterium, Nostoc sp. SO-36, isolated in Antarctica.</title>
        <authorList>
            <person name="Kanesaki Y."/>
            <person name="Effendi D."/>
            <person name="Sakamoto T."/>
            <person name="Ohtani S."/>
            <person name="Awai K."/>
        </authorList>
    </citation>
    <scope>NUCLEOTIDE SEQUENCE</scope>
    <source>
        <strain evidence="2">SO-36</strain>
        <plasmid evidence="2">pANSO36C</plasmid>
    </source>
</reference>
<dbReference type="Proteomes" id="UP001055453">
    <property type="component" value="Plasmid pANSO36C"/>
</dbReference>
<proteinExistence type="predicted"/>
<evidence type="ECO:0000313" key="2">
    <source>
        <dbReference type="EMBL" id="BDI20956.1"/>
    </source>
</evidence>
<name>A0ABN6QCT4_NOSCO</name>
<feature type="compositionally biased region" description="Polar residues" evidence="1">
    <location>
        <begin position="100"/>
        <end position="130"/>
    </location>
</feature>
<protein>
    <recommendedName>
        <fullName evidence="4">Terminase small subunit</fullName>
    </recommendedName>
</protein>